<dbReference type="PANTHER" id="PTHR47197">
    <property type="entry name" value="PROTEIN NIRF"/>
    <property type="match status" value="1"/>
</dbReference>
<sequence length="372" mass="40780">MGLFAVCTAATVGLAMGVPSASAANSGPALKSGQEYLLATNYPNNLHLIDVATDKLYKTCEMPDAFGPGAAQVAPDKKTAYVLNNHYGDIYGIDMDTCKTVFHARLAYKPGEQARAMLSLAVSPDGKEVYTVANPTLILNDHYAVQEPRLQVYSTDAGLDAKPVRTFPVPRQVSIMQVGDDGTLYMAGRDIYKLDVNTGKYSVALPTGSWTRPHYSPPDLLYIWSHQSPRRDFSLLYTAAKFKDDTQDPATADYVYGYVSVDLATGKTETTDFAPLTEVYFTGMRSPKDPNQMFSVLNRLAKYDIKEQKLIKAAKLAHSYYCISFNKAGSKLYLTGTFSDIAVYDPDKLELTNNIKLPGGDMVTGTAQVFTR</sequence>
<gene>
    <name evidence="2" type="primary">peaD</name>
    <name evidence="2" type="ORF">H8F21_06185</name>
</gene>
<dbReference type="InterPro" id="IPR015943">
    <property type="entry name" value="WD40/YVTN_repeat-like_dom_sf"/>
</dbReference>
<dbReference type="InterPro" id="IPR011044">
    <property type="entry name" value="Quino_amine_DH_bsu"/>
</dbReference>
<accession>A0ABS2BUQ4</accession>
<keyword evidence="3" id="KW-1185">Reference proteome</keyword>
<organism evidence="2 3">
    <name type="scientific">Pseudomonas arcuscaelestis</name>
    <dbReference type="NCBI Taxonomy" id="2710591"/>
    <lineage>
        <taxon>Bacteria</taxon>
        <taxon>Pseudomonadati</taxon>
        <taxon>Pseudomonadota</taxon>
        <taxon>Gammaproteobacteria</taxon>
        <taxon>Pseudomonadales</taxon>
        <taxon>Pseudomonadaceae</taxon>
        <taxon>Pseudomonas</taxon>
    </lineage>
</organism>
<feature type="chain" id="PRO_5046661814" evidence="1">
    <location>
        <begin position="24"/>
        <end position="372"/>
    </location>
</feature>
<keyword evidence="1" id="KW-0732">Signal</keyword>
<dbReference type="InterPro" id="IPR051200">
    <property type="entry name" value="Host-pathogen_enzymatic-act"/>
</dbReference>
<evidence type="ECO:0000313" key="2">
    <source>
        <dbReference type="EMBL" id="MBM5457160.1"/>
    </source>
</evidence>
<dbReference type="EMBL" id="JACOPV010000003">
    <property type="protein sequence ID" value="MBM5457160.1"/>
    <property type="molecule type" value="Genomic_DNA"/>
</dbReference>
<dbReference type="Proteomes" id="UP000745663">
    <property type="component" value="Unassembled WGS sequence"/>
</dbReference>
<reference evidence="2 3" key="1">
    <citation type="submission" date="2020-08" db="EMBL/GenBank/DDBJ databases">
        <title>Description of novel Pseudomonas species.</title>
        <authorList>
            <person name="Duman M."/>
            <person name="Mulet M."/>
            <person name="Altun S."/>
            <person name="Saticioglu I.B."/>
            <person name="Lalucat J."/>
            <person name="Garcia-Valdes E."/>
        </authorList>
    </citation>
    <scope>NUCLEOTIDE SEQUENCE [LARGE SCALE GENOMIC DNA]</scope>
    <source>
        <strain evidence="2 3">P66</strain>
    </source>
</reference>
<dbReference type="SUPFAM" id="SSF50969">
    <property type="entry name" value="YVTN repeat-like/Quinoprotein amine dehydrogenase"/>
    <property type="match status" value="1"/>
</dbReference>
<dbReference type="PANTHER" id="PTHR47197:SF3">
    <property type="entry name" value="DIHYDRO-HEME D1 DEHYDROGENASE"/>
    <property type="match status" value="1"/>
</dbReference>
<evidence type="ECO:0000313" key="3">
    <source>
        <dbReference type="Proteomes" id="UP000745663"/>
    </source>
</evidence>
<dbReference type="InterPro" id="IPR023879">
    <property type="entry name" value="QH-AmDH_bsu"/>
</dbReference>
<protein>
    <submittedName>
        <fullName evidence="2">Quinohemoprotein amine dehydrogenase subunit beta</fullName>
    </submittedName>
</protein>
<dbReference type="Gene3D" id="2.130.10.10">
    <property type="entry name" value="YVTN repeat-like/Quinoprotein amine dehydrogenase"/>
    <property type="match status" value="1"/>
</dbReference>
<feature type="signal peptide" evidence="1">
    <location>
        <begin position="1"/>
        <end position="23"/>
    </location>
</feature>
<name>A0ABS2BUQ4_9PSED</name>
<dbReference type="NCBIfam" id="TIGR03907">
    <property type="entry name" value="QH_beta"/>
    <property type="match status" value="1"/>
</dbReference>
<evidence type="ECO:0000256" key="1">
    <source>
        <dbReference type="SAM" id="SignalP"/>
    </source>
</evidence>
<proteinExistence type="predicted"/>
<comment type="caution">
    <text evidence="2">The sequence shown here is derived from an EMBL/GenBank/DDBJ whole genome shotgun (WGS) entry which is preliminary data.</text>
</comment>